<evidence type="ECO:0000259" key="3">
    <source>
        <dbReference type="Pfam" id="PF13359"/>
    </source>
</evidence>
<dbReference type="InterPro" id="IPR027806">
    <property type="entry name" value="HARBI1_dom"/>
</dbReference>
<dbReference type="Proteomes" id="UP001162156">
    <property type="component" value="Unassembled WGS sequence"/>
</dbReference>
<accession>A0AAV8ZQI6</accession>
<keyword evidence="2" id="KW-0479">Metal-binding</keyword>
<evidence type="ECO:0000313" key="5">
    <source>
        <dbReference type="Proteomes" id="UP001162156"/>
    </source>
</evidence>
<proteinExistence type="predicted"/>
<dbReference type="GO" id="GO:0046872">
    <property type="term" value="F:metal ion binding"/>
    <property type="evidence" value="ECO:0007669"/>
    <property type="project" value="UniProtKB-KW"/>
</dbReference>
<evidence type="ECO:0000256" key="1">
    <source>
        <dbReference type="ARBA" id="ARBA00001968"/>
    </source>
</evidence>
<dbReference type="Pfam" id="PF13359">
    <property type="entry name" value="DDE_Tnp_4"/>
    <property type="match status" value="1"/>
</dbReference>
<gene>
    <name evidence="4" type="ORF">NQ314_002217</name>
</gene>
<name>A0AAV8ZQI6_9CUCU</name>
<sequence length="138" mass="16425">MLFIDCNIGEVVSTHDARILNRSELFSHLTEQRGQKFVNDTHLVGDKAYPCLPTLIVPYKDNGHLNQNQRHFNYRLYVVRSIIEKAFALLRKRFRCTKFLDIKNIGWGCHVFYTIYVFYKMMFSQLTKSSIRMRKLKD</sequence>
<dbReference type="AlphaFoldDB" id="A0AAV8ZQI6"/>
<dbReference type="EMBL" id="JANEYF010000674">
    <property type="protein sequence ID" value="KAJ8968618.1"/>
    <property type="molecule type" value="Genomic_DNA"/>
</dbReference>
<feature type="domain" description="DDE Tnp4" evidence="3">
    <location>
        <begin position="2"/>
        <end position="102"/>
    </location>
</feature>
<comment type="caution">
    <text evidence="4">The sequence shown here is derived from an EMBL/GenBank/DDBJ whole genome shotgun (WGS) entry which is preliminary data.</text>
</comment>
<organism evidence="4 5">
    <name type="scientific">Rhamnusium bicolor</name>
    <dbReference type="NCBI Taxonomy" id="1586634"/>
    <lineage>
        <taxon>Eukaryota</taxon>
        <taxon>Metazoa</taxon>
        <taxon>Ecdysozoa</taxon>
        <taxon>Arthropoda</taxon>
        <taxon>Hexapoda</taxon>
        <taxon>Insecta</taxon>
        <taxon>Pterygota</taxon>
        <taxon>Neoptera</taxon>
        <taxon>Endopterygota</taxon>
        <taxon>Coleoptera</taxon>
        <taxon>Polyphaga</taxon>
        <taxon>Cucujiformia</taxon>
        <taxon>Chrysomeloidea</taxon>
        <taxon>Cerambycidae</taxon>
        <taxon>Lepturinae</taxon>
        <taxon>Rhagiini</taxon>
        <taxon>Rhamnusium</taxon>
    </lineage>
</organism>
<comment type="cofactor">
    <cofactor evidence="1">
        <name>a divalent metal cation</name>
        <dbReference type="ChEBI" id="CHEBI:60240"/>
    </cofactor>
</comment>
<reference evidence="4" key="1">
    <citation type="journal article" date="2023" name="Insect Mol. Biol.">
        <title>Genome sequencing provides insights into the evolution of gene families encoding plant cell wall-degrading enzymes in longhorned beetles.</title>
        <authorList>
            <person name="Shin N.R."/>
            <person name="Okamura Y."/>
            <person name="Kirsch R."/>
            <person name="Pauchet Y."/>
        </authorList>
    </citation>
    <scope>NUCLEOTIDE SEQUENCE</scope>
    <source>
        <strain evidence="4">RBIC_L_NR</strain>
    </source>
</reference>
<evidence type="ECO:0000256" key="2">
    <source>
        <dbReference type="ARBA" id="ARBA00022723"/>
    </source>
</evidence>
<evidence type="ECO:0000313" key="4">
    <source>
        <dbReference type="EMBL" id="KAJ8968618.1"/>
    </source>
</evidence>
<keyword evidence="5" id="KW-1185">Reference proteome</keyword>
<protein>
    <recommendedName>
        <fullName evidence="3">DDE Tnp4 domain-containing protein</fullName>
    </recommendedName>
</protein>